<dbReference type="Gene3D" id="2.30.30.40">
    <property type="entry name" value="SH3 Domains"/>
    <property type="match status" value="1"/>
</dbReference>
<dbReference type="OrthoDB" id="9810773at2"/>
<dbReference type="RefSeq" id="WP_160772216.1">
    <property type="nucleotide sequence ID" value="NZ_WTYV01000004.1"/>
</dbReference>
<feature type="chain" id="PRO_5032312153" evidence="1">
    <location>
        <begin position="24"/>
        <end position="157"/>
    </location>
</feature>
<dbReference type="Proteomes" id="UP000466966">
    <property type="component" value="Unassembled WGS sequence"/>
</dbReference>
<name>A0A844YZW3_9SPHN</name>
<proteinExistence type="predicted"/>
<evidence type="ECO:0000313" key="3">
    <source>
        <dbReference type="Proteomes" id="UP000466966"/>
    </source>
</evidence>
<protein>
    <submittedName>
        <fullName evidence="2">SH3 domain-containing protein</fullName>
    </submittedName>
</protein>
<dbReference type="AlphaFoldDB" id="A0A844YZW3"/>
<dbReference type="Pfam" id="PF06347">
    <property type="entry name" value="SH3_4"/>
    <property type="match status" value="2"/>
</dbReference>
<dbReference type="EMBL" id="WTYV01000004">
    <property type="protein sequence ID" value="MXO72301.1"/>
    <property type="molecule type" value="Genomic_DNA"/>
</dbReference>
<sequence length="157" mass="17584">MIRRLLSSCLPACALLLSHPASAQQREVPYWGSLAAEEVNMRVGPSERYRIEWVYHRQGMPVKVLRIQQGWWLIEEIDGTRGWVYSSLMSRQRTAIVTGEGLAAIREQPQAGARLLWHAESGVIGKLGECEAGWCQFDADGHAGWVEADRLWGAGEP</sequence>
<keyword evidence="3" id="KW-1185">Reference proteome</keyword>
<comment type="caution">
    <text evidence="2">The sequence shown here is derived from an EMBL/GenBank/DDBJ whole genome shotgun (WGS) entry which is preliminary data.</text>
</comment>
<gene>
    <name evidence="2" type="ORF">GRI99_11750</name>
</gene>
<reference evidence="2 3" key="1">
    <citation type="submission" date="2019-12" db="EMBL/GenBank/DDBJ databases">
        <title>Genomic-based taxomic classification of the family Erythrobacteraceae.</title>
        <authorList>
            <person name="Xu L."/>
        </authorList>
    </citation>
    <scope>NUCLEOTIDE SEQUENCE [LARGE SCALE GENOMIC DNA]</scope>
    <source>
        <strain evidence="2 3">M0322</strain>
    </source>
</reference>
<evidence type="ECO:0000256" key="1">
    <source>
        <dbReference type="SAM" id="SignalP"/>
    </source>
</evidence>
<keyword evidence="1" id="KW-0732">Signal</keyword>
<dbReference type="InterPro" id="IPR010466">
    <property type="entry name" value="DUF1058"/>
</dbReference>
<organism evidence="2 3">
    <name type="scientific">Alteraurantiacibacter buctensis</name>
    <dbReference type="NCBI Taxonomy" id="1503981"/>
    <lineage>
        <taxon>Bacteria</taxon>
        <taxon>Pseudomonadati</taxon>
        <taxon>Pseudomonadota</taxon>
        <taxon>Alphaproteobacteria</taxon>
        <taxon>Sphingomonadales</taxon>
        <taxon>Erythrobacteraceae</taxon>
        <taxon>Alteraurantiacibacter</taxon>
    </lineage>
</organism>
<evidence type="ECO:0000313" key="2">
    <source>
        <dbReference type="EMBL" id="MXO72301.1"/>
    </source>
</evidence>
<accession>A0A844YZW3</accession>
<feature type="signal peptide" evidence="1">
    <location>
        <begin position="1"/>
        <end position="23"/>
    </location>
</feature>